<dbReference type="InterPro" id="IPR001811">
    <property type="entry name" value="Chemokine_IL8-like_dom"/>
</dbReference>
<evidence type="ECO:0000313" key="6">
    <source>
        <dbReference type="RefSeq" id="XP_018121707.1"/>
    </source>
</evidence>
<dbReference type="CTD" id="108718397"/>
<dbReference type="SUPFAM" id="SSF54117">
    <property type="entry name" value="Interleukin 8-like chemokines"/>
    <property type="match status" value="1"/>
</dbReference>
<keyword evidence="1" id="KW-0202">Cytokine</keyword>
<reference evidence="6" key="1">
    <citation type="submission" date="2025-08" db="UniProtKB">
        <authorList>
            <consortium name="RefSeq"/>
        </authorList>
    </citation>
    <scope>IDENTIFICATION</scope>
    <source>
        <strain evidence="6">J_2021</strain>
        <tissue evidence="6">Erythrocytes</tissue>
    </source>
</reference>
<dbReference type="KEGG" id="xla:108718397"/>
<sequence>MKPLAWLSAALFLGLVPISEEFFSGSISCCTEHSDKVSQGLLQRVRKFEIQQNNGICNIRAVVLYTKHKALCVNPNNVLLNEWIEKQKGKGKKKKNNSWGSKKKKKGRKKHRGKNLKRKNRKPTKKDTKKSALPSKQTF</sequence>
<dbReference type="GO" id="GO:0006955">
    <property type="term" value="P:immune response"/>
    <property type="evidence" value="ECO:0007669"/>
    <property type="project" value="InterPro"/>
</dbReference>
<keyword evidence="3" id="KW-0732">Signal</keyword>
<dbReference type="InterPro" id="IPR036048">
    <property type="entry name" value="Interleukin_8-like_sf"/>
</dbReference>
<dbReference type="OMA" id="ICVSPHS"/>
<proteinExistence type="predicted"/>
<evidence type="ECO:0000256" key="3">
    <source>
        <dbReference type="SAM" id="SignalP"/>
    </source>
</evidence>
<dbReference type="OrthoDB" id="8905061at2759"/>
<protein>
    <submittedName>
        <fullName evidence="6">C-C motif chemokine 28</fullName>
    </submittedName>
</protein>
<evidence type="ECO:0000256" key="2">
    <source>
        <dbReference type="SAM" id="MobiDB-lite"/>
    </source>
</evidence>
<name>A0A1L8I2F9_XENLA</name>
<dbReference type="AlphaFoldDB" id="A0A1L8I2F9"/>
<feature type="compositionally biased region" description="Basic residues" evidence="2">
    <location>
        <begin position="89"/>
        <end position="124"/>
    </location>
</feature>
<dbReference type="PaxDb" id="8355-A0A1L8I2F9"/>
<feature type="region of interest" description="Disordered" evidence="2">
    <location>
        <begin position="86"/>
        <end position="139"/>
    </location>
</feature>
<feature type="chain" id="PRO_5043601762" evidence="3">
    <location>
        <begin position="22"/>
        <end position="139"/>
    </location>
</feature>
<feature type="domain" description="Chemokine interleukin-8-like" evidence="4">
    <location>
        <begin position="28"/>
        <end position="86"/>
    </location>
</feature>
<feature type="signal peptide" evidence="3">
    <location>
        <begin position="1"/>
        <end position="21"/>
    </location>
</feature>
<organism evidence="5 6">
    <name type="scientific">Xenopus laevis</name>
    <name type="common">African clawed frog</name>
    <dbReference type="NCBI Taxonomy" id="8355"/>
    <lineage>
        <taxon>Eukaryota</taxon>
        <taxon>Metazoa</taxon>
        <taxon>Chordata</taxon>
        <taxon>Craniata</taxon>
        <taxon>Vertebrata</taxon>
        <taxon>Euteleostomi</taxon>
        <taxon>Amphibia</taxon>
        <taxon>Batrachia</taxon>
        <taxon>Anura</taxon>
        <taxon>Pipoidea</taxon>
        <taxon>Pipidae</taxon>
        <taxon>Xenopodinae</taxon>
        <taxon>Xenopus</taxon>
        <taxon>Xenopus</taxon>
    </lineage>
</organism>
<accession>A0A1L8I2F9</accession>
<evidence type="ECO:0000259" key="4">
    <source>
        <dbReference type="Pfam" id="PF00048"/>
    </source>
</evidence>
<gene>
    <name evidence="6" type="primary">LOC108718397</name>
</gene>
<dbReference type="Gene3D" id="2.40.50.40">
    <property type="match status" value="1"/>
</dbReference>
<evidence type="ECO:0000256" key="1">
    <source>
        <dbReference type="ARBA" id="ARBA00022514"/>
    </source>
</evidence>
<dbReference type="Pfam" id="PF00048">
    <property type="entry name" value="IL8"/>
    <property type="match status" value="1"/>
</dbReference>
<dbReference type="RefSeq" id="XP_018121707.1">
    <property type="nucleotide sequence ID" value="XM_018266218.2"/>
</dbReference>
<dbReference type="GeneID" id="108718397"/>
<dbReference type="GO" id="GO:0008009">
    <property type="term" value="F:chemokine activity"/>
    <property type="evidence" value="ECO:0007669"/>
    <property type="project" value="InterPro"/>
</dbReference>
<evidence type="ECO:0000313" key="5">
    <source>
        <dbReference type="Proteomes" id="UP000186698"/>
    </source>
</evidence>
<dbReference type="Proteomes" id="UP000186698">
    <property type="component" value="Chromosome 1L"/>
</dbReference>
<keyword evidence="5" id="KW-1185">Reference proteome</keyword>
<dbReference type="GO" id="GO:0005615">
    <property type="term" value="C:extracellular space"/>
    <property type="evidence" value="ECO:0007669"/>
    <property type="project" value="UniProtKB-KW"/>
</dbReference>
<dbReference type="STRING" id="8355.A0A1L8I2F9"/>
<dbReference type="Bgee" id="108718397">
    <property type="expression patterns" value="Expressed in zone of skin and 14 other cell types or tissues"/>
</dbReference>